<dbReference type="Pfam" id="PF21687">
    <property type="entry name" value="T2SSK_1st"/>
    <property type="match status" value="1"/>
</dbReference>
<keyword evidence="5 10" id="KW-0997">Cell inner membrane</keyword>
<keyword evidence="8" id="KW-1133">Transmembrane helix</keyword>
<dbReference type="PANTHER" id="PTHR38831">
    <property type="entry name" value="TYPE II SECRETION SYSTEM PROTEIN K"/>
    <property type="match status" value="1"/>
</dbReference>
<dbReference type="PIRSF" id="PIRSF002786">
    <property type="entry name" value="XcpX"/>
    <property type="match status" value="1"/>
</dbReference>
<evidence type="ECO:0000256" key="5">
    <source>
        <dbReference type="ARBA" id="ARBA00022519"/>
    </source>
</evidence>
<keyword evidence="6" id="KW-0812">Transmembrane</keyword>
<dbReference type="InterPro" id="IPR045584">
    <property type="entry name" value="Pilin-like"/>
</dbReference>
<organism evidence="13 14">
    <name type="scientific">Pseudomonas aeruginosa</name>
    <dbReference type="NCBI Taxonomy" id="287"/>
    <lineage>
        <taxon>Bacteria</taxon>
        <taxon>Pseudomonadati</taxon>
        <taxon>Pseudomonadota</taxon>
        <taxon>Gammaproteobacteria</taxon>
        <taxon>Pseudomonadales</taxon>
        <taxon>Pseudomonadaceae</taxon>
        <taxon>Pseudomonas</taxon>
    </lineage>
</organism>
<evidence type="ECO:0000256" key="10">
    <source>
        <dbReference type="PIRNR" id="PIRNR002786"/>
    </source>
</evidence>
<evidence type="ECO:0000313" key="13">
    <source>
        <dbReference type="EMBL" id="OTI64854.1"/>
    </source>
</evidence>
<feature type="domain" description="T2SS protein K first SAM-like" evidence="12">
    <location>
        <begin position="108"/>
        <end position="213"/>
    </location>
</feature>
<keyword evidence="3 10" id="KW-0813">Transport</keyword>
<reference evidence="13 14" key="1">
    <citation type="submission" date="2017-05" db="EMBL/GenBank/DDBJ databases">
        <authorList>
            <person name="Song R."/>
            <person name="Chenine A.L."/>
            <person name="Ruprecht R.M."/>
        </authorList>
    </citation>
    <scope>NUCLEOTIDE SEQUENCE [LARGE SCALE GENOMIC DNA]</scope>
    <source>
        <strain evidence="13 14">S567_C10_BS</strain>
    </source>
</reference>
<dbReference type="InterPro" id="IPR049031">
    <property type="entry name" value="T2SSK_SAM-like_1st"/>
</dbReference>
<comment type="caution">
    <text evidence="13">The sequence shown here is derived from an EMBL/GenBank/DDBJ whole genome shotgun (WGS) entry which is preliminary data.</text>
</comment>
<dbReference type="RefSeq" id="WP_023464927.1">
    <property type="nucleotide sequence ID" value="NZ_CAADLW010000600.1"/>
</dbReference>
<dbReference type="InterPro" id="IPR049179">
    <property type="entry name" value="T2SSK_SAM-like_2nd"/>
</dbReference>
<evidence type="ECO:0000256" key="3">
    <source>
        <dbReference type="ARBA" id="ARBA00022448"/>
    </source>
</evidence>
<dbReference type="EMBL" id="NFFZ01000002">
    <property type="protein sequence ID" value="OTI64854.1"/>
    <property type="molecule type" value="Genomic_DNA"/>
</dbReference>
<dbReference type="InterPro" id="IPR005628">
    <property type="entry name" value="GspK"/>
</dbReference>
<dbReference type="Proteomes" id="UP000194857">
    <property type="component" value="Unassembled WGS sequence"/>
</dbReference>
<proteinExistence type="inferred from homology"/>
<dbReference type="Pfam" id="PF03934">
    <property type="entry name" value="T2SSK"/>
    <property type="match status" value="1"/>
</dbReference>
<dbReference type="PANTHER" id="PTHR38831:SF1">
    <property type="entry name" value="TYPE II SECRETION SYSTEM PROTEIN K-RELATED"/>
    <property type="match status" value="1"/>
</dbReference>
<evidence type="ECO:0000256" key="7">
    <source>
        <dbReference type="ARBA" id="ARBA00022927"/>
    </source>
</evidence>
<evidence type="ECO:0000259" key="11">
    <source>
        <dbReference type="Pfam" id="PF03934"/>
    </source>
</evidence>
<dbReference type="SUPFAM" id="SSF158544">
    <property type="entry name" value="GspK insert domain-like"/>
    <property type="match status" value="2"/>
</dbReference>
<dbReference type="Gene3D" id="1.10.40.60">
    <property type="entry name" value="EpsJ-like"/>
    <property type="match status" value="2"/>
</dbReference>
<evidence type="ECO:0000256" key="4">
    <source>
        <dbReference type="ARBA" id="ARBA00022475"/>
    </source>
</evidence>
<dbReference type="NCBIfam" id="NF037980">
    <property type="entry name" value="T2SS_GspK"/>
    <property type="match status" value="1"/>
</dbReference>
<keyword evidence="9 10" id="KW-0472">Membrane</keyword>
<comment type="similarity">
    <text evidence="2 10">Belongs to the GSP K family.</text>
</comment>
<dbReference type="AlphaFoldDB" id="A0A241XUC7"/>
<evidence type="ECO:0000256" key="1">
    <source>
        <dbReference type="ARBA" id="ARBA00004533"/>
    </source>
</evidence>
<protein>
    <recommendedName>
        <fullName evidence="10">Type II secretion system protein K</fullName>
    </recommendedName>
</protein>
<dbReference type="GO" id="GO:0005886">
    <property type="term" value="C:plasma membrane"/>
    <property type="evidence" value="ECO:0007669"/>
    <property type="project" value="UniProtKB-SubCell"/>
</dbReference>
<keyword evidence="4 10" id="KW-1003">Cell membrane</keyword>
<evidence type="ECO:0000313" key="14">
    <source>
        <dbReference type="Proteomes" id="UP000194857"/>
    </source>
</evidence>
<dbReference type="GO" id="GO:0009306">
    <property type="term" value="P:protein secretion"/>
    <property type="evidence" value="ECO:0007669"/>
    <property type="project" value="InterPro"/>
</dbReference>
<evidence type="ECO:0000256" key="8">
    <source>
        <dbReference type="ARBA" id="ARBA00022989"/>
    </source>
</evidence>
<keyword evidence="7" id="KW-0653">Protein transport</keyword>
<evidence type="ECO:0000256" key="9">
    <source>
        <dbReference type="ARBA" id="ARBA00023136"/>
    </source>
</evidence>
<feature type="domain" description="T2SS protein K second SAM-like" evidence="11">
    <location>
        <begin position="217"/>
        <end position="266"/>
    </location>
</feature>
<sequence length="333" mass="37003">MRRGQSGVALITVLLVVAVVTIVCAGLIIRQQLAIRSSANQLHVRQAWHYALGGERLAEAVLRRDLRQGGENTREPVDHLGEAWARPMTPFKLDDGGELRVRIEDPSGRFNLNGLVRKRKVKPDSVKQFRRLLATLGMKEEIVQGLPDRLADWLDADQNPQGEQGAEDNQYLLEAPAYRAANRSFKDVSELRLLKLSEADYRRLLPFVSALPEDAPLNVNTASVPVLAAMFEIDPGQAENIVDARGREGFQSKDDFTKHLTQLGSKTGNVSYTVGTRYFQVISEVSLGDRRQVLVSTLQRGKDGKIRVMARDMGQGGLPIPSTGGDDWKKDER</sequence>
<accession>A0A241XUC7</accession>
<evidence type="ECO:0000256" key="2">
    <source>
        <dbReference type="ARBA" id="ARBA00007246"/>
    </source>
</evidence>
<dbReference type="Gene3D" id="3.30.1300.30">
    <property type="entry name" value="GSPII I/J protein-like"/>
    <property type="match status" value="1"/>
</dbReference>
<dbReference type="InterPro" id="IPR038072">
    <property type="entry name" value="GspK_central_sf"/>
</dbReference>
<dbReference type="SUPFAM" id="SSF54523">
    <property type="entry name" value="Pili subunits"/>
    <property type="match status" value="1"/>
</dbReference>
<evidence type="ECO:0000259" key="12">
    <source>
        <dbReference type="Pfam" id="PF21687"/>
    </source>
</evidence>
<evidence type="ECO:0000256" key="6">
    <source>
        <dbReference type="ARBA" id="ARBA00022692"/>
    </source>
</evidence>
<gene>
    <name evidence="13" type="ORF">CAZ10_03505</name>
</gene>
<name>A0A241XUC7_PSEAI</name>
<comment type="subcellular location">
    <subcellularLocation>
        <location evidence="1 10">Cell inner membrane</location>
    </subcellularLocation>
</comment>